<evidence type="ECO:0000259" key="2">
    <source>
        <dbReference type="Pfam" id="PF04187"/>
    </source>
</evidence>
<comment type="caution">
    <text evidence="3">The sequence shown here is derived from an EMBL/GenBank/DDBJ whole genome shotgun (WGS) entry which is preliminary data.</text>
</comment>
<reference evidence="3 4" key="1">
    <citation type="submission" date="2020-12" db="EMBL/GenBank/DDBJ databases">
        <title>Geomonas sp. Red259, isolated from paddy soil.</title>
        <authorList>
            <person name="Xu Z."/>
            <person name="Zhang Z."/>
            <person name="Masuda Y."/>
            <person name="Itoh H."/>
            <person name="Senoo K."/>
        </authorList>
    </citation>
    <scope>NUCLEOTIDE SEQUENCE [LARGE SCALE GENOMIC DNA]</scope>
    <source>
        <strain evidence="3 4">Red259</strain>
    </source>
</reference>
<feature type="signal peptide" evidence="1">
    <location>
        <begin position="1"/>
        <end position="27"/>
    </location>
</feature>
<keyword evidence="3" id="KW-0449">Lipoprotein</keyword>
<sequence>MPFPHAARLLLSLLLTALLCGCSISQALRVRDGATVDVDTMIADISGAPVLFIGERHDAAAHHGLQLRVLQSLKARGKDVAIGMEMFELVSQPALDAWSAGRVPEDAFRKVYQWSWHNIPWGMYSDIFFFARDNHIPIVALNAPRSVVQSVAQRGFASLSPLELAELPPDIDARVTDEFVRFIGSYSSNHGRNLESFRHIAEAQMLRNMVMARRITGYLAAHPEKVMVVIAGGGHARGVGGVPAELKGNLEYRIVLPPVPPLDKEHVTAEDTDYLLVERF</sequence>
<gene>
    <name evidence="3" type="ORF">JFN90_08095</name>
</gene>
<dbReference type="InterPro" id="IPR007314">
    <property type="entry name" value="Cofac_haem-bd_dom"/>
</dbReference>
<dbReference type="EMBL" id="JAEMHK010000005">
    <property type="protein sequence ID" value="MBJ6800098.1"/>
    <property type="molecule type" value="Genomic_DNA"/>
</dbReference>
<evidence type="ECO:0000313" key="4">
    <source>
        <dbReference type="Proteomes" id="UP000641025"/>
    </source>
</evidence>
<accession>A0ABS0YQ99</accession>
<organism evidence="3 4">
    <name type="scientific">Geomonas propionica</name>
    <dbReference type="NCBI Taxonomy" id="2798582"/>
    <lineage>
        <taxon>Bacteria</taxon>
        <taxon>Pseudomonadati</taxon>
        <taxon>Thermodesulfobacteriota</taxon>
        <taxon>Desulfuromonadia</taxon>
        <taxon>Geobacterales</taxon>
        <taxon>Geobacteraceae</taxon>
        <taxon>Geomonas</taxon>
    </lineage>
</organism>
<dbReference type="Gene3D" id="3.40.50.11550">
    <property type="match status" value="1"/>
</dbReference>
<keyword evidence="4" id="KW-1185">Reference proteome</keyword>
<name>A0ABS0YQ99_9BACT</name>
<keyword evidence="1" id="KW-0732">Signal</keyword>
<dbReference type="Pfam" id="PF04187">
    <property type="entry name" value="Cofac_haem_bdg"/>
    <property type="match status" value="1"/>
</dbReference>
<protein>
    <submittedName>
        <fullName evidence="3">ChaN family lipoprotein</fullName>
    </submittedName>
</protein>
<dbReference type="Proteomes" id="UP000641025">
    <property type="component" value="Unassembled WGS sequence"/>
</dbReference>
<feature type="chain" id="PRO_5045716196" evidence="1">
    <location>
        <begin position="28"/>
        <end position="280"/>
    </location>
</feature>
<evidence type="ECO:0000256" key="1">
    <source>
        <dbReference type="SAM" id="SignalP"/>
    </source>
</evidence>
<dbReference type="SUPFAM" id="SSF159501">
    <property type="entry name" value="EreA/ChaN-like"/>
    <property type="match status" value="1"/>
</dbReference>
<dbReference type="CDD" id="cd14727">
    <property type="entry name" value="ChanN-like"/>
    <property type="match status" value="1"/>
</dbReference>
<evidence type="ECO:0000313" key="3">
    <source>
        <dbReference type="EMBL" id="MBJ6800098.1"/>
    </source>
</evidence>
<proteinExistence type="predicted"/>
<feature type="domain" description="Haem-binding uptake Tiki superfamily ChaN" evidence="2">
    <location>
        <begin position="41"/>
        <end position="246"/>
    </location>
</feature>